<sequence>MSENQYNAEADPGDEARDFTGPNGVESADRILELERDRERDGAARSDDAADFPRELGEEDSAAADQGNRDGDEMLSEGDDADDDRALDGGDDSFEAFEDEPFTEDDPLARDREV</sequence>
<organism evidence="2 3">
    <name type="scientific">Brachybacterium tyrofermentans</name>
    <dbReference type="NCBI Taxonomy" id="47848"/>
    <lineage>
        <taxon>Bacteria</taxon>
        <taxon>Bacillati</taxon>
        <taxon>Actinomycetota</taxon>
        <taxon>Actinomycetes</taxon>
        <taxon>Micrococcales</taxon>
        <taxon>Dermabacteraceae</taxon>
        <taxon>Brachybacterium</taxon>
    </lineage>
</organism>
<accession>A0ABW0FMU0</accession>
<name>A0ABW0FMU0_9MICO</name>
<feature type="compositionally biased region" description="Acidic residues" evidence="1">
    <location>
        <begin position="73"/>
        <end position="106"/>
    </location>
</feature>
<evidence type="ECO:0000313" key="3">
    <source>
        <dbReference type="Proteomes" id="UP001595937"/>
    </source>
</evidence>
<dbReference type="RefSeq" id="WP_193116591.1">
    <property type="nucleotide sequence ID" value="NZ_BAAAIR010000042.1"/>
</dbReference>
<dbReference type="GeneID" id="303297813"/>
<reference evidence="3" key="1">
    <citation type="journal article" date="2019" name="Int. J. Syst. Evol. Microbiol.">
        <title>The Global Catalogue of Microorganisms (GCM) 10K type strain sequencing project: providing services to taxonomists for standard genome sequencing and annotation.</title>
        <authorList>
            <consortium name="The Broad Institute Genomics Platform"/>
            <consortium name="The Broad Institute Genome Sequencing Center for Infectious Disease"/>
            <person name="Wu L."/>
            <person name="Ma J."/>
        </authorList>
    </citation>
    <scope>NUCLEOTIDE SEQUENCE [LARGE SCALE GENOMIC DNA]</scope>
    <source>
        <strain evidence="3">CGMCC 1.16455</strain>
    </source>
</reference>
<comment type="caution">
    <text evidence="2">The sequence shown here is derived from an EMBL/GenBank/DDBJ whole genome shotgun (WGS) entry which is preliminary data.</text>
</comment>
<dbReference type="EMBL" id="JBHSLN010000086">
    <property type="protein sequence ID" value="MFC5299135.1"/>
    <property type="molecule type" value="Genomic_DNA"/>
</dbReference>
<feature type="region of interest" description="Disordered" evidence="1">
    <location>
        <begin position="1"/>
        <end position="114"/>
    </location>
</feature>
<dbReference type="Proteomes" id="UP001595937">
    <property type="component" value="Unassembled WGS sequence"/>
</dbReference>
<feature type="compositionally biased region" description="Basic and acidic residues" evidence="1">
    <location>
        <begin position="27"/>
        <end position="56"/>
    </location>
</feature>
<gene>
    <name evidence="2" type="ORF">ACFPK8_16595</name>
</gene>
<evidence type="ECO:0000313" key="2">
    <source>
        <dbReference type="EMBL" id="MFC5299135.1"/>
    </source>
</evidence>
<evidence type="ECO:0000256" key="1">
    <source>
        <dbReference type="SAM" id="MobiDB-lite"/>
    </source>
</evidence>
<protein>
    <submittedName>
        <fullName evidence="2">Uncharacterized protein</fullName>
    </submittedName>
</protein>
<proteinExistence type="predicted"/>
<keyword evidence="3" id="KW-1185">Reference proteome</keyword>